<dbReference type="Proteomes" id="UP000054776">
    <property type="component" value="Unassembled WGS sequence"/>
</dbReference>
<reference evidence="2 3" key="1">
    <citation type="submission" date="2015-01" db="EMBL/GenBank/DDBJ databases">
        <title>Evolution of Trichinella species and genotypes.</title>
        <authorList>
            <person name="Korhonen P.K."/>
            <person name="Edoardo P."/>
            <person name="Giuseppe L.R."/>
            <person name="Gasser R.B."/>
        </authorList>
    </citation>
    <scope>NUCLEOTIDE SEQUENCE [LARGE SCALE GENOMIC DNA]</scope>
    <source>
        <strain evidence="2">ISS3</strain>
    </source>
</reference>
<keyword evidence="3" id="KW-1185">Reference proteome</keyword>
<dbReference type="AlphaFoldDB" id="A0A0V0ZA74"/>
<proteinExistence type="predicted"/>
<dbReference type="EMBL" id="JYDH01002563">
    <property type="protein sequence ID" value="KRY09380.1"/>
    <property type="molecule type" value="Genomic_DNA"/>
</dbReference>
<comment type="caution">
    <text evidence="2">The sequence shown here is derived from an EMBL/GenBank/DDBJ whole genome shotgun (WGS) entry which is preliminary data.</text>
</comment>
<evidence type="ECO:0000256" key="1">
    <source>
        <dbReference type="SAM" id="MobiDB-lite"/>
    </source>
</evidence>
<feature type="region of interest" description="Disordered" evidence="1">
    <location>
        <begin position="27"/>
        <end position="50"/>
    </location>
</feature>
<gene>
    <name evidence="2" type="ORF">T01_5591</name>
</gene>
<feature type="compositionally biased region" description="Basic and acidic residues" evidence="1">
    <location>
        <begin position="27"/>
        <end position="36"/>
    </location>
</feature>
<evidence type="ECO:0000313" key="3">
    <source>
        <dbReference type="Proteomes" id="UP000054776"/>
    </source>
</evidence>
<dbReference type="InParanoid" id="A0A0V0ZA74"/>
<name>A0A0V0ZA74_TRISP</name>
<organism evidence="2 3">
    <name type="scientific">Trichinella spiralis</name>
    <name type="common">Trichina worm</name>
    <dbReference type="NCBI Taxonomy" id="6334"/>
    <lineage>
        <taxon>Eukaryota</taxon>
        <taxon>Metazoa</taxon>
        <taxon>Ecdysozoa</taxon>
        <taxon>Nematoda</taxon>
        <taxon>Enoplea</taxon>
        <taxon>Dorylaimia</taxon>
        <taxon>Trichinellida</taxon>
        <taxon>Trichinellidae</taxon>
        <taxon>Trichinella</taxon>
    </lineage>
</organism>
<evidence type="ECO:0000313" key="2">
    <source>
        <dbReference type="EMBL" id="KRY09380.1"/>
    </source>
</evidence>
<accession>A0A0V0ZA74</accession>
<sequence length="50" mass="5678">MARQAIAGLHHGSSRVGLILHSLQDRRIPNGRELKPPELQPPFVKERQQN</sequence>
<protein>
    <submittedName>
        <fullName evidence="2">Uncharacterized protein</fullName>
    </submittedName>
</protein>